<dbReference type="Proteomes" id="UP001139289">
    <property type="component" value="Unassembled WGS sequence"/>
</dbReference>
<sequence>MGIVAAVALRFDDGMTEMDADADRTGLVPGAHRLIRALRGSEGPFEGALVGHEDGVAVSVDAEALAGWGGWAHSGADHICGVLDVRRTRDGHEALLPWCTQRVEAFLGKRQAAGENLSPGEIATLAASLMRGIRELGSDAEGSGGEWWLTGDGRPLFVQGEGGAARAQTAGLLDRIVEHTADRPTVRVIEEMAGALRERRHHADDELRWEQELFAQAAPRALRLDVFAPERARDVGTRRQAGPATGARSAVRVRRRVTRAHDSPERRLIDTVRGAARGVVERLSALFARVHRCVRRPRGTAPAPARRSHRRPLMLAAPLAAVVLIAGLMWPQGEDTGAAEAAQRSVDTGEAAAELSEDPAPDATEPAGEPETDESESDDSEAPKPVDDPEDALSAVPTILDTLETCAGAEAETCPSVLVDGVTGPTDGLAAQGSHASTATLVDDYGDVAVVRLTATAEGSSAAEQMLVLERRDEKWLVRDVYDVAHQPE</sequence>
<proteinExistence type="predicted"/>
<dbReference type="RefSeq" id="WP_227530930.1">
    <property type="nucleotide sequence ID" value="NZ_JAGTTM010000003.1"/>
</dbReference>
<dbReference type="AlphaFoldDB" id="A0A9X1LQK2"/>
<organism evidence="2 3">
    <name type="scientific">Microbacterium tenebrionis</name>
    <dbReference type="NCBI Taxonomy" id="2830665"/>
    <lineage>
        <taxon>Bacteria</taxon>
        <taxon>Bacillati</taxon>
        <taxon>Actinomycetota</taxon>
        <taxon>Actinomycetes</taxon>
        <taxon>Micrococcales</taxon>
        <taxon>Microbacteriaceae</taxon>
        <taxon>Microbacterium</taxon>
    </lineage>
</organism>
<comment type="caution">
    <text evidence="2">The sequence shown here is derived from an EMBL/GenBank/DDBJ whole genome shotgun (WGS) entry which is preliminary data.</text>
</comment>
<accession>A0A9X1LQK2</accession>
<feature type="region of interest" description="Disordered" evidence="1">
    <location>
        <begin position="336"/>
        <end position="392"/>
    </location>
</feature>
<name>A0A9X1LQK2_9MICO</name>
<evidence type="ECO:0000313" key="2">
    <source>
        <dbReference type="EMBL" id="MCC2029972.1"/>
    </source>
</evidence>
<feature type="compositionally biased region" description="Acidic residues" evidence="1">
    <location>
        <begin position="368"/>
        <end position="380"/>
    </location>
</feature>
<dbReference type="EMBL" id="JAGTTM010000003">
    <property type="protein sequence ID" value="MCC2029972.1"/>
    <property type="molecule type" value="Genomic_DNA"/>
</dbReference>
<reference evidence="2" key="1">
    <citation type="submission" date="2021-04" db="EMBL/GenBank/DDBJ databases">
        <title>Microbacterium tenobrionis sp. nov. and Microbacterium allomyrinae sp. nov., isolated from larvae of Tenobrio molitor and Allomyrina dichotoma, respectively.</title>
        <authorList>
            <person name="Lee S.D."/>
        </authorList>
    </citation>
    <scope>NUCLEOTIDE SEQUENCE</scope>
    <source>
        <strain evidence="2">YMB-B2</strain>
    </source>
</reference>
<gene>
    <name evidence="2" type="ORF">KEC56_10685</name>
</gene>
<evidence type="ECO:0000313" key="3">
    <source>
        <dbReference type="Proteomes" id="UP001139289"/>
    </source>
</evidence>
<protein>
    <submittedName>
        <fullName evidence="2">Uncharacterized protein</fullName>
    </submittedName>
</protein>
<feature type="region of interest" description="Disordered" evidence="1">
    <location>
        <begin position="234"/>
        <end position="264"/>
    </location>
</feature>
<keyword evidence="3" id="KW-1185">Reference proteome</keyword>
<evidence type="ECO:0000256" key="1">
    <source>
        <dbReference type="SAM" id="MobiDB-lite"/>
    </source>
</evidence>